<organism evidence="3 4">
    <name type="scientific">Paracoccus solventivorans</name>
    <dbReference type="NCBI Taxonomy" id="53463"/>
    <lineage>
        <taxon>Bacteria</taxon>
        <taxon>Pseudomonadati</taxon>
        <taxon>Pseudomonadota</taxon>
        <taxon>Alphaproteobacteria</taxon>
        <taxon>Rhodobacterales</taxon>
        <taxon>Paracoccaceae</taxon>
        <taxon>Paracoccus</taxon>
    </lineage>
</organism>
<dbReference type="SMART" id="SM00857">
    <property type="entry name" value="Resolvase"/>
    <property type="match status" value="1"/>
</dbReference>
<dbReference type="AlphaFoldDB" id="A0A1M7IQ29"/>
<dbReference type="EMBL" id="FRCK01000009">
    <property type="protein sequence ID" value="SHM42801.1"/>
    <property type="molecule type" value="Genomic_DNA"/>
</dbReference>
<dbReference type="InterPro" id="IPR011109">
    <property type="entry name" value="DNA_bind_recombinase_dom"/>
</dbReference>
<evidence type="ECO:0000313" key="3">
    <source>
        <dbReference type="EMBL" id="SHM42801.1"/>
    </source>
</evidence>
<feature type="domain" description="Recombinase" evidence="2">
    <location>
        <begin position="151"/>
        <end position="294"/>
    </location>
</feature>
<dbReference type="GO" id="GO:0000150">
    <property type="term" value="F:DNA strand exchange activity"/>
    <property type="evidence" value="ECO:0007669"/>
    <property type="project" value="InterPro"/>
</dbReference>
<evidence type="ECO:0000259" key="1">
    <source>
        <dbReference type="PROSITE" id="PS51736"/>
    </source>
</evidence>
<sequence length="584" mass="64551">MTRVALYARYSSDNQREASIDDQLRICREQARREKWKIVGTYKDAGISGASMILRPGIQMLLQDAQAGQFDMVLAEALDRISRDQADVATLFKHLKFAGVPIVTLAEGEISELHVGLKGTMNALFLKDLAAKTHRGIRGRVENGKSGGGLCYGYKVVKQLDARGDPIRGDREIDAAEANVVRRIFREFAAGIGPRTIARTLNEEGVPGPEGRLWSDTTIRGHVKRGTGLVNNELYIGRLIWNRLRYLKNPSTGRRVSRLNPESEWIVKDVPDLRIVDDELWQAVRERQGEIAEKFANVTEAVRAHHKKNRLNGARRPKSLLSGLVFCGCCGGPYSLRGADRFACSNHISKGSCSNSRGIAREDLERRVLAGLKDRMMAPEIVEDAMRAYAEETNRLNRERRSNGDSWKAELVKVEKQIAQIVEAIADGMYHPSMKEKMTGLEARREELTALLADAPADTPDILPSASAIYAKKVVALTKALNRTEERQEASQDLRVPIEKIVLTPGPERGELYATLHGELRTILEWTEQQAIGKAAKTKKPAVGAAGLSVSVVAGACGHWQHKSCSPLFRLGGCDAEDTHQLAA</sequence>
<dbReference type="STRING" id="53463.SAMN05444389_10955"/>
<dbReference type="Pfam" id="PF13408">
    <property type="entry name" value="Zn_ribbon_recom"/>
    <property type="match status" value="1"/>
</dbReference>
<dbReference type="RefSeq" id="WP_084732137.1">
    <property type="nucleotide sequence ID" value="NZ_FRCK01000009.1"/>
</dbReference>
<accession>A0A1M7IQ29</accession>
<proteinExistence type="predicted"/>
<dbReference type="Pfam" id="PF00239">
    <property type="entry name" value="Resolvase"/>
    <property type="match status" value="1"/>
</dbReference>
<evidence type="ECO:0000259" key="2">
    <source>
        <dbReference type="PROSITE" id="PS51737"/>
    </source>
</evidence>
<dbReference type="PANTHER" id="PTHR30461">
    <property type="entry name" value="DNA-INVERTASE FROM LAMBDOID PROPHAGE"/>
    <property type="match status" value="1"/>
</dbReference>
<dbReference type="Gene3D" id="3.40.50.1390">
    <property type="entry name" value="Resolvase, N-terminal catalytic domain"/>
    <property type="match status" value="1"/>
</dbReference>
<feature type="domain" description="Resolvase/invertase-type recombinase catalytic" evidence="1">
    <location>
        <begin position="3"/>
        <end position="152"/>
    </location>
</feature>
<protein>
    <submittedName>
        <fullName evidence="3">Site-specific DNA recombinase</fullName>
    </submittedName>
</protein>
<dbReference type="PROSITE" id="PS51737">
    <property type="entry name" value="RECOMBINASE_DNA_BIND"/>
    <property type="match status" value="1"/>
</dbReference>
<dbReference type="InterPro" id="IPR050639">
    <property type="entry name" value="SSR_resolvase"/>
</dbReference>
<evidence type="ECO:0000313" key="4">
    <source>
        <dbReference type="Proteomes" id="UP000184444"/>
    </source>
</evidence>
<dbReference type="Gene3D" id="3.90.1750.20">
    <property type="entry name" value="Putative Large Serine Recombinase, Chain B, Domain 2"/>
    <property type="match status" value="1"/>
</dbReference>
<dbReference type="SUPFAM" id="SSF53041">
    <property type="entry name" value="Resolvase-like"/>
    <property type="match status" value="1"/>
</dbReference>
<dbReference type="InterPro" id="IPR036162">
    <property type="entry name" value="Resolvase-like_N_sf"/>
</dbReference>
<dbReference type="InterPro" id="IPR025827">
    <property type="entry name" value="Zn_ribbon_recom_dom"/>
</dbReference>
<reference evidence="4" key="1">
    <citation type="submission" date="2016-11" db="EMBL/GenBank/DDBJ databases">
        <authorList>
            <person name="Varghese N."/>
            <person name="Submissions S."/>
        </authorList>
    </citation>
    <scope>NUCLEOTIDE SEQUENCE [LARGE SCALE GENOMIC DNA]</scope>
    <source>
        <strain evidence="4">DSM 6637</strain>
    </source>
</reference>
<keyword evidence="4" id="KW-1185">Reference proteome</keyword>
<dbReference type="PANTHER" id="PTHR30461:SF23">
    <property type="entry name" value="DNA RECOMBINASE-RELATED"/>
    <property type="match status" value="1"/>
</dbReference>
<dbReference type="OrthoDB" id="7277848at2"/>
<name>A0A1M7IQ29_9RHOB</name>
<dbReference type="Proteomes" id="UP000184444">
    <property type="component" value="Unassembled WGS sequence"/>
</dbReference>
<dbReference type="InterPro" id="IPR006119">
    <property type="entry name" value="Resolv_N"/>
</dbReference>
<dbReference type="InterPro" id="IPR038109">
    <property type="entry name" value="DNA_bind_recomb_sf"/>
</dbReference>
<dbReference type="GO" id="GO:0003677">
    <property type="term" value="F:DNA binding"/>
    <property type="evidence" value="ECO:0007669"/>
    <property type="project" value="InterPro"/>
</dbReference>
<dbReference type="PROSITE" id="PS51736">
    <property type="entry name" value="RECOMBINASES_3"/>
    <property type="match status" value="1"/>
</dbReference>
<gene>
    <name evidence="3" type="ORF">SAMN05444389_10955</name>
</gene>
<dbReference type="Pfam" id="PF07508">
    <property type="entry name" value="Recombinase"/>
    <property type="match status" value="1"/>
</dbReference>
<dbReference type="CDD" id="cd00338">
    <property type="entry name" value="Ser_Recombinase"/>
    <property type="match status" value="1"/>
</dbReference>